<dbReference type="EMBL" id="JAARWN010000014">
    <property type="protein sequence ID" value="MBC1937152.1"/>
    <property type="molecule type" value="Genomic_DNA"/>
</dbReference>
<sequence>MNRISRGITTLSIPQSWAKVAPMVSAIGLDSAQLEKIVGVFSPVDELHEVIGILEKTTAQSRVEAIQTVKDLMLRGHKTSDLKNIISGGKTMKKLKINEELYSEVTDGLAVASGSDLNKLAHVASEISNEALEANHLTIHDIPALVVGNFEVIRKFDIGSYYTLDGVVSKIVGYDDASSTVEVQRLRNGSITPSRFVVGSQTYCASMPASEAEILQFDHVYHFNKQGRKLNEFKVGDIVFDSRRGTYPIYEMPSRLAFTGTVNLNNLKLVCPVEERGDR</sequence>
<proteinExistence type="predicted"/>
<organism evidence="1 2">
    <name type="scientific">Listeria grandensis</name>
    <dbReference type="NCBI Taxonomy" id="1494963"/>
    <lineage>
        <taxon>Bacteria</taxon>
        <taxon>Bacillati</taxon>
        <taxon>Bacillota</taxon>
        <taxon>Bacilli</taxon>
        <taxon>Bacillales</taxon>
        <taxon>Listeriaceae</taxon>
        <taxon>Listeria</taxon>
    </lineage>
</organism>
<dbReference type="AlphaFoldDB" id="A0A7X0Y520"/>
<reference evidence="1 2" key="1">
    <citation type="submission" date="2020-03" db="EMBL/GenBank/DDBJ databases">
        <title>Soil Listeria distribution.</title>
        <authorList>
            <person name="Liao J."/>
            <person name="Wiedmann M."/>
        </authorList>
    </citation>
    <scope>NUCLEOTIDE SEQUENCE [LARGE SCALE GENOMIC DNA]</scope>
    <source>
        <strain evidence="1 2">FSL L7-0741</strain>
    </source>
</reference>
<evidence type="ECO:0000313" key="2">
    <source>
        <dbReference type="Proteomes" id="UP000535908"/>
    </source>
</evidence>
<protein>
    <submittedName>
        <fullName evidence="1">Uncharacterized protein</fullName>
    </submittedName>
</protein>
<dbReference type="RefSeq" id="WP_185526675.1">
    <property type="nucleotide sequence ID" value="NZ_JAARWN010000014.1"/>
</dbReference>
<accession>A0A7X0Y520</accession>
<name>A0A7X0Y520_9LIST</name>
<comment type="caution">
    <text evidence="1">The sequence shown here is derived from an EMBL/GenBank/DDBJ whole genome shotgun (WGS) entry which is preliminary data.</text>
</comment>
<evidence type="ECO:0000313" key="1">
    <source>
        <dbReference type="EMBL" id="MBC1937152.1"/>
    </source>
</evidence>
<dbReference type="Proteomes" id="UP000535908">
    <property type="component" value="Unassembled WGS sequence"/>
</dbReference>
<gene>
    <name evidence="1" type="ORF">HCA69_12295</name>
</gene>